<accession>A0A8G2BFR1</accession>
<name>A0A8G2BFR1_9PROT</name>
<sequence length="73" mass="7978">MNSYVADLIRWALRTRKRAMVASFLAASASGAIAIACLRAGNSQGLWIFSTASILGFMFAYAFFRDSGPWRAP</sequence>
<gene>
    <name evidence="2" type="ORF">SAMN05660686_00887</name>
</gene>
<reference evidence="2 3" key="1">
    <citation type="submission" date="2016-10" db="EMBL/GenBank/DDBJ databases">
        <authorList>
            <person name="Varghese N."/>
            <person name="Submissions S."/>
        </authorList>
    </citation>
    <scope>NUCLEOTIDE SEQUENCE [LARGE SCALE GENOMIC DNA]</scope>
    <source>
        <strain evidence="2 3">DSM 18839</strain>
    </source>
</reference>
<comment type="caution">
    <text evidence="2">The sequence shown here is derived from an EMBL/GenBank/DDBJ whole genome shotgun (WGS) entry which is preliminary data.</text>
</comment>
<evidence type="ECO:0000256" key="1">
    <source>
        <dbReference type="SAM" id="Phobius"/>
    </source>
</evidence>
<dbReference type="RefSeq" id="WP_093148435.1">
    <property type="nucleotide sequence ID" value="NZ_FNBW01000002.1"/>
</dbReference>
<evidence type="ECO:0000313" key="3">
    <source>
        <dbReference type="Proteomes" id="UP000198615"/>
    </source>
</evidence>
<keyword evidence="3" id="KW-1185">Reference proteome</keyword>
<evidence type="ECO:0000313" key="2">
    <source>
        <dbReference type="EMBL" id="SDF28398.1"/>
    </source>
</evidence>
<feature type="transmembrane region" description="Helical" evidence="1">
    <location>
        <begin position="21"/>
        <end position="41"/>
    </location>
</feature>
<keyword evidence="1" id="KW-0472">Membrane</keyword>
<feature type="transmembrane region" description="Helical" evidence="1">
    <location>
        <begin position="47"/>
        <end position="64"/>
    </location>
</feature>
<proteinExistence type="predicted"/>
<dbReference type="AlphaFoldDB" id="A0A8G2BFR1"/>
<dbReference type="Proteomes" id="UP000198615">
    <property type="component" value="Unassembled WGS sequence"/>
</dbReference>
<keyword evidence="1" id="KW-1133">Transmembrane helix</keyword>
<organism evidence="2 3">
    <name type="scientific">Thalassobaculum litoreum DSM 18839</name>
    <dbReference type="NCBI Taxonomy" id="1123362"/>
    <lineage>
        <taxon>Bacteria</taxon>
        <taxon>Pseudomonadati</taxon>
        <taxon>Pseudomonadota</taxon>
        <taxon>Alphaproteobacteria</taxon>
        <taxon>Rhodospirillales</taxon>
        <taxon>Thalassobaculaceae</taxon>
        <taxon>Thalassobaculum</taxon>
    </lineage>
</organism>
<keyword evidence="1" id="KW-0812">Transmembrane</keyword>
<protein>
    <submittedName>
        <fullName evidence="2">Uncharacterized protein</fullName>
    </submittedName>
</protein>
<dbReference type="EMBL" id="FNBW01000002">
    <property type="protein sequence ID" value="SDF28398.1"/>
    <property type="molecule type" value="Genomic_DNA"/>
</dbReference>